<keyword evidence="3 5" id="KW-0560">Oxidoreductase</keyword>
<dbReference type="EMBL" id="UOEX01000376">
    <property type="protein sequence ID" value="VAW41255.1"/>
    <property type="molecule type" value="Genomic_DNA"/>
</dbReference>
<proteinExistence type="predicted"/>
<dbReference type="InterPro" id="IPR013149">
    <property type="entry name" value="ADH-like_C"/>
</dbReference>
<organism evidence="5">
    <name type="scientific">hydrothermal vent metagenome</name>
    <dbReference type="NCBI Taxonomy" id="652676"/>
    <lineage>
        <taxon>unclassified sequences</taxon>
        <taxon>metagenomes</taxon>
        <taxon>ecological metagenomes</taxon>
    </lineage>
</organism>
<dbReference type="Pfam" id="PF08240">
    <property type="entry name" value="ADH_N"/>
    <property type="match status" value="1"/>
</dbReference>
<protein>
    <submittedName>
        <fullName evidence="5">Sorbitol dehydrogenase</fullName>
        <ecNumber evidence="5">1.1.1.14</ecNumber>
    </submittedName>
</protein>
<evidence type="ECO:0000256" key="2">
    <source>
        <dbReference type="ARBA" id="ARBA00022833"/>
    </source>
</evidence>
<feature type="domain" description="Enoyl reductase (ER)" evidence="4">
    <location>
        <begin position="8"/>
        <end position="338"/>
    </location>
</feature>
<dbReference type="SMART" id="SM00829">
    <property type="entry name" value="PKS_ER"/>
    <property type="match status" value="1"/>
</dbReference>
<evidence type="ECO:0000313" key="5">
    <source>
        <dbReference type="EMBL" id="VAW41255.1"/>
    </source>
</evidence>
<dbReference type="GO" id="GO:0003939">
    <property type="term" value="F:L-iditol 2-dehydrogenase (NAD+) activity"/>
    <property type="evidence" value="ECO:0007669"/>
    <property type="project" value="UniProtKB-EC"/>
</dbReference>
<sequence length="342" mass="36364">MRVAMYYNNSDIRLQEMPRPRIGAGELLVKIEAAGICGSDVMEWYRRDKAPLVLGHEIAGEVVEAGPGAGFEPGDRVVATHHVPCQSCARCLSGHETVCDLLMSGTHFDPGGFCEYVRLAAVNVQRGTWKIPAQVSYEAATFVEPLACVLRGQRRAGLTAGDSVLVLGSGISGLLHVHLSAMSGAGLVAATDFSAFRLRAAARFGADFTLRADADVPALFRERNQGRGADLVIVCAGAAAAVQQAMAAVGRGGTILLFAPTEEGLTLPLAVNDLFWRRDVTMTTTYAGGPRDCRAALELISHGRLRVEEMITHRFGLADTVEGSKLVAAGGDSIKVIIHPQE</sequence>
<dbReference type="PANTHER" id="PTHR43401:SF2">
    <property type="entry name" value="L-THREONINE 3-DEHYDROGENASE"/>
    <property type="match status" value="1"/>
</dbReference>
<evidence type="ECO:0000256" key="3">
    <source>
        <dbReference type="ARBA" id="ARBA00023002"/>
    </source>
</evidence>
<dbReference type="GO" id="GO:0008270">
    <property type="term" value="F:zinc ion binding"/>
    <property type="evidence" value="ECO:0007669"/>
    <property type="project" value="InterPro"/>
</dbReference>
<dbReference type="InterPro" id="IPR013154">
    <property type="entry name" value="ADH-like_N"/>
</dbReference>
<dbReference type="InterPro" id="IPR011032">
    <property type="entry name" value="GroES-like_sf"/>
</dbReference>
<dbReference type="InterPro" id="IPR002328">
    <property type="entry name" value="ADH_Zn_CS"/>
</dbReference>
<dbReference type="PROSITE" id="PS00059">
    <property type="entry name" value="ADH_ZINC"/>
    <property type="match status" value="1"/>
</dbReference>
<dbReference type="AlphaFoldDB" id="A0A3B0VCI5"/>
<keyword evidence="1" id="KW-0479">Metal-binding</keyword>
<dbReference type="EC" id="1.1.1.14" evidence="5"/>
<dbReference type="InterPro" id="IPR020843">
    <property type="entry name" value="ER"/>
</dbReference>
<reference evidence="5" key="1">
    <citation type="submission" date="2018-06" db="EMBL/GenBank/DDBJ databases">
        <authorList>
            <person name="Zhirakovskaya E."/>
        </authorList>
    </citation>
    <scope>NUCLEOTIDE SEQUENCE</scope>
</reference>
<evidence type="ECO:0000259" key="4">
    <source>
        <dbReference type="SMART" id="SM00829"/>
    </source>
</evidence>
<accession>A0A3B0VCI5</accession>
<dbReference type="PANTHER" id="PTHR43401">
    <property type="entry name" value="L-THREONINE 3-DEHYDROGENASE"/>
    <property type="match status" value="1"/>
</dbReference>
<gene>
    <name evidence="5" type="ORF">MNBD_DELTA03-1050</name>
</gene>
<dbReference type="Pfam" id="PF00107">
    <property type="entry name" value="ADH_zinc_N"/>
    <property type="match status" value="1"/>
</dbReference>
<dbReference type="InterPro" id="IPR050129">
    <property type="entry name" value="Zn_alcohol_dh"/>
</dbReference>
<name>A0A3B0VCI5_9ZZZZ</name>
<dbReference type="SUPFAM" id="SSF50129">
    <property type="entry name" value="GroES-like"/>
    <property type="match status" value="1"/>
</dbReference>
<dbReference type="SUPFAM" id="SSF51735">
    <property type="entry name" value="NAD(P)-binding Rossmann-fold domains"/>
    <property type="match status" value="1"/>
</dbReference>
<keyword evidence="2" id="KW-0862">Zinc</keyword>
<dbReference type="InterPro" id="IPR036291">
    <property type="entry name" value="NAD(P)-bd_dom_sf"/>
</dbReference>
<evidence type="ECO:0000256" key="1">
    <source>
        <dbReference type="ARBA" id="ARBA00022723"/>
    </source>
</evidence>
<dbReference type="Gene3D" id="3.40.50.720">
    <property type="entry name" value="NAD(P)-binding Rossmann-like Domain"/>
    <property type="match status" value="1"/>
</dbReference>
<dbReference type="Gene3D" id="3.90.180.10">
    <property type="entry name" value="Medium-chain alcohol dehydrogenases, catalytic domain"/>
    <property type="match status" value="1"/>
</dbReference>